<keyword evidence="1" id="KW-1133">Transmembrane helix</keyword>
<gene>
    <name evidence="2" type="ORF">CPYG_00097</name>
</gene>
<feature type="transmembrane region" description="Helical" evidence="1">
    <location>
        <begin position="21"/>
        <end position="43"/>
    </location>
</feature>
<keyword evidence="1" id="KW-0472">Membrane</keyword>
<sequence length="78" mass="9057">MTVYKNFKNPSQMTEKEQQELGGKAVGAVITFFLKPFIVRWLWNWVMPPLFGLTVITYWQALALGLLVSLLFKNYESN</sequence>
<feature type="transmembrane region" description="Helical" evidence="1">
    <location>
        <begin position="49"/>
        <end position="72"/>
    </location>
</feature>
<evidence type="ECO:0000313" key="3">
    <source>
        <dbReference type="Proteomes" id="UP000502917"/>
    </source>
</evidence>
<evidence type="ECO:0000256" key="1">
    <source>
        <dbReference type="SAM" id="Phobius"/>
    </source>
</evidence>
<name>M1PX14_9CAUD</name>
<accession>M1PX14</accession>
<evidence type="ECO:0000313" key="2">
    <source>
        <dbReference type="EMBL" id="AGF91392.1"/>
    </source>
</evidence>
<reference evidence="2 3" key="1">
    <citation type="submission" date="2010-12" db="EMBL/GenBank/DDBJ databases">
        <title>The Genome Sequence of Cyanophage P-SS1.</title>
        <authorList>
            <consortium name="The Broad Institute Genome Sequencing Platform"/>
            <person name="Henn M.R."/>
            <person name="Sullivan M.S."/>
            <person name="Osburne M.S."/>
            <person name="Levin J."/>
            <person name="Malboeuf C."/>
            <person name="Casali M."/>
            <person name="Russ C."/>
            <person name="Lennon N."/>
            <person name="Chapman S.B."/>
            <person name="Erlich R."/>
            <person name="Young S.K."/>
            <person name="Yandava C."/>
            <person name="Zeng Q."/>
            <person name="Alvarado L."/>
            <person name="Anderson S."/>
            <person name="Berlin A."/>
            <person name="Chen Z."/>
            <person name="Freedman E."/>
            <person name="Gellesch M."/>
            <person name="Goldberg J."/>
            <person name="Green L."/>
            <person name="Griggs A."/>
            <person name="Gujja S."/>
            <person name="Heilman E.R."/>
            <person name="Heiman D."/>
            <person name="Hollinger A."/>
            <person name="Howarth C."/>
            <person name="Larson L."/>
            <person name="Mehta T."/>
            <person name="Pearson M."/>
            <person name="Roberts A."/>
            <person name="Ryan E."/>
            <person name="Saif S."/>
            <person name="Shea T."/>
            <person name="Shenoy N."/>
            <person name="Sisk P."/>
            <person name="Stolte C."/>
            <person name="Sykes S."/>
            <person name="White J."/>
            <person name="Yu Q."/>
            <person name="Coleman M.L."/>
            <person name="Huang K.H."/>
            <person name="Weigele P.R."/>
            <person name="DeFrancesco A.S."/>
            <person name="Kern S.E."/>
            <person name="Thompson L.R."/>
            <person name="Fu R."/>
            <person name="Hombeck B."/>
            <person name="Chisholm S.W."/>
            <person name="Haas B."/>
            <person name="Nusbaum C."/>
            <person name="Birren B."/>
        </authorList>
    </citation>
    <scope>NUCLEOTIDE SEQUENCE [LARGE SCALE GENOMIC DNA]</scope>
    <source>
        <strain evidence="2 3">P-SS1</strain>
    </source>
</reference>
<keyword evidence="1" id="KW-0812">Transmembrane</keyword>
<dbReference type="EMBL" id="JF974306">
    <property type="protein sequence ID" value="AGF91392.1"/>
    <property type="molecule type" value="Genomic_DNA"/>
</dbReference>
<dbReference type="Proteomes" id="UP000502917">
    <property type="component" value="Segment"/>
</dbReference>
<proteinExistence type="predicted"/>
<protein>
    <submittedName>
        <fullName evidence="2">Uncharacterized protein</fullName>
    </submittedName>
</protein>
<organism evidence="2 3">
    <name type="scientific">Cyanophage P-SS1</name>
    <dbReference type="NCBI Taxonomy" id="889957"/>
    <lineage>
        <taxon>Viruses</taxon>
        <taxon>Duplodnaviria</taxon>
        <taxon>Heunggongvirae</taxon>
        <taxon>Uroviricota</taxon>
        <taxon>Caudoviricetes</taxon>
        <taxon>Pantevenvirales</taxon>
        <taxon>Kyanoviridae</taxon>
        <taxon>Ronodorvirus</taxon>
        <taxon>Ronodorvirus ssm4</taxon>
    </lineage>
</organism>